<dbReference type="Gene3D" id="3.90.1150.200">
    <property type="match status" value="1"/>
</dbReference>
<protein>
    <submittedName>
        <fullName evidence="2">DUF1801 domain-containing protein</fullName>
    </submittedName>
</protein>
<comment type="caution">
    <text evidence="2">The sequence shown here is derived from an EMBL/GenBank/DDBJ whole genome shotgun (WGS) entry which is preliminary data.</text>
</comment>
<evidence type="ECO:0000313" key="3">
    <source>
        <dbReference type="Proteomes" id="UP000249393"/>
    </source>
</evidence>
<reference evidence="2 3" key="1">
    <citation type="submission" date="2017-08" db="EMBL/GenBank/DDBJ databases">
        <title>Infants hospitalized years apart are colonized by the same room-sourced microbial strains.</title>
        <authorList>
            <person name="Brooks B."/>
            <person name="Olm M.R."/>
            <person name="Firek B.A."/>
            <person name="Baker R."/>
            <person name="Thomas B.C."/>
            <person name="Morowitz M.J."/>
            <person name="Banfield J.F."/>
        </authorList>
    </citation>
    <scope>NUCLEOTIDE SEQUENCE [LARGE SCALE GENOMIC DNA]</scope>
    <source>
        <strain evidence="2">S2_003_000_R2_4</strain>
    </source>
</reference>
<dbReference type="RefSeq" id="WP_304278333.1">
    <property type="nucleotide sequence ID" value="NZ_QFQZ01000037.1"/>
</dbReference>
<name>A0A2W5V7B1_9CAUL</name>
<dbReference type="Proteomes" id="UP000249393">
    <property type="component" value="Unassembled WGS sequence"/>
</dbReference>
<evidence type="ECO:0000259" key="1">
    <source>
        <dbReference type="Pfam" id="PF08818"/>
    </source>
</evidence>
<organism evidence="2 3">
    <name type="scientific">Caulobacter segnis</name>
    <dbReference type="NCBI Taxonomy" id="88688"/>
    <lineage>
        <taxon>Bacteria</taxon>
        <taxon>Pseudomonadati</taxon>
        <taxon>Pseudomonadota</taxon>
        <taxon>Alphaproteobacteria</taxon>
        <taxon>Caulobacterales</taxon>
        <taxon>Caulobacteraceae</taxon>
        <taxon>Caulobacter</taxon>
    </lineage>
</organism>
<dbReference type="InterPro" id="IPR014922">
    <property type="entry name" value="YdhG-like"/>
</dbReference>
<feature type="domain" description="YdhG-like" evidence="1">
    <location>
        <begin position="20"/>
        <end position="110"/>
    </location>
</feature>
<gene>
    <name evidence="2" type="ORF">DI526_12500</name>
</gene>
<evidence type="ECO:0000313" key="2">
    <source>
        <dbReference type="EMBL" id="PZR33753.1"/>
    </source>
</evidence>
<dbReference type="AlphaFoldDB" id="A0A2W5V7B1"/>
<dbReference type="EMBL" id="QFQZ01000037">
    <property type="protein sequence ID" value="PZR33753.1"/>
    <property type="molecule type" value="Genomic_DNA"/>
</dbReference>
<sequence length="119" mass="13088">MVQSKAARVDDFLAEVPPERRPALDRLRALCLERFGVDSEIMAFGMPGYGDPKAPLVSFNSQKQYIALYVGRGALDAFPERMAGVDRGGGCVRWKKPEAIDFGLVADLLDHVREHGRGA</sequence>
<dbReference type="SUPFAM" id="SSF159888">
    <property type="entry name" value="YdhG-like"/>
    <property type="match status" value="1"/>
</dbReference>
<proteinExistence type="predicted"/>
<dbReference type="Pfam" id="PF08818">
    <property type="entry name" value="DUF1801"/>
    <property type="match status" value="1"/>
</dbReference>
<accession>A0A2W5V7B1</accession>